<comment type="caution">
    <text evidence="2">The sequence shown here is derived from an EMBL/GenBank/DDBJ whole genome shotgun (WGS) entry which is preliminary data.</text>
</comment>
<dbReference type="Gene3D" id="3.60.15.10">
    <property type="entry name" value="Ribonuclease Z/Hydroxyacylglutathione hydrolase-like"/>
    <property type="match status" value="1"/>
</dbReference>
<dbReference type="InterPro" id="IPR001279">
    <property type="entry name" value="Metallo-B-lactamas"/>
</dbReference>
<proteinExistence type="predicted"/>
<dbReference type="AlphaFoldDB" id="A0A9D5KBF5"/>
<evidence type="ECO:0000313" key="2">
    <source>
        <dbReference type="EMBL" id="MBD3365679.1"/>
    </source>
</evidence>
<dbReference type="Proteomes" id="UP000630660">
    <property type="component" value="Unassembled WGS sequence"/>
</dbReference>
<gene>
    <name evidence="2" type="ORF">GF359_10745</name>
</gene>
<organism evidence="2 3">
    <name type="scientific">candidate division WOR-3 bacterium</name>
    <dbReference type="NCBI Taxonomy" id="2052148"/>
    <lineage>
        <taxon>Bacteria</taxon>
        <taxon>Bacteria division WOR-3</taxon>
    </lineage>
</organism>
<evidence type="ECO:0000259" key="1">
    <source>
        <dbReference type="SMART" id="SM00849"/>
    </source>
</evidence>
<dbReference type="PANTHER" id="PTHR42951:SF17">
    <property type="entry name" value="METALLO-BETA-LACTAMASE DOMAIN-CONTAINING PROTEIN"/>
    <property type="match status" value="1"/>
</dbReference>
<dbReference type="SMART" id="SM00849">
    <property type="entry name" value="Lactamase_B"/>
    <property type="match status" value="1"/>
</dbReference>
<name>A0A9D5KBF5_UNCW3</name>
<dbReference type="InterPro" id="IPR050855">
    <property type="entry name" value="NDM-1-like"/>
</dbReference>
<accession>A0A9D5KBF5</accession>
<dbReference type="EMBL" id="WJKJ01000354">
    <property type="protein sequence ID" value="MBD3365679.1"/>
    <property type="molecule type" value="Genomic_DNA"/>
</dbReference>
<evidence type="ECO:0000313" key="3">
    <source>
        <dbReference type="Proteomes" id="UP000630660"/>
    </source>
</evidence>
<feature type="domain" description="Metallo-beta-lactamase" evidence="1">
    <location>
        <begin position="15"/>
        <end position="209"/>
    </location>
</feature>
<dbReference type="SUPFAM" id="SSF56281">
    <property type="entry name" value="Metallo-hydrolase/oxidoreductase"/>
    <property type="match status" value="1"/>
</dbReference>
<sequence>MTDFSPNVETLQLGTVNAYIINGERKILVDTGNPGGVKRILARFRKYSIDPSEISLILLTHYHADHTGNAAELKDTLNVPVAIHETEADGLSKGHAPAKPVTGFARFLARMTERTKSPPCEADILLSDGFSLNAYGVEAKVIHTPGHSPGSCSVICKSGEALTGDLVFGHLFLNRRKPAEPMFCDDQEQARQSIRKLLSYEPAIIYPGHGGPFRSEDVAFKFGIHT</sequence>
<dbReference type="InterPro" id="IPR036866">
    <property type="entry name" value="RibonucZ/Hydroxyglut_hydro"/>
</dbReference>
<dbReference type="Pfam" id="PF00753">
    <property type="entry name" value="Lactamase_B"/>
    <property type="match status" value="1"/>
</dbReference>
<protein>
    <submittedName>
        <fullName evidence="2">MBL fold metallo-hydrolase</fullName>
    </submittedName>
</protein>
<reference evidence="2" key="1">
    <citation type="submission" date="2019-11" db="EMBL/GenBank/DDBJ databases">
        <title>Microbial mats filling the niche in hypersaline microbial mats.</title>
        <authorList>
            <person name="Wong H.L."/>
            <person name="Macleod F.I."/>
            <person name="White R.A. III"/>
            <person name="Burns B.P."/>
        </authorList>
    </citation>
    <scope>NUCLEOTIDE SEQUENCE</scope>
    <source>
        <strain evidence="2">Bin_327</strain>
    </source>
</reference>
<dbReference type="PANTHER" id="PTHR42951">
    <property type="entry name" value="METALLO-BETA-LACTAMASE DOMAIN-CONTAINING"/>
    <property type="match status" value="1"/>
</dbReference>
<dbReference type="CDD" id="cd07721">
    <property type="entry name" value="yflN-like_MBL-fold"/>
    <property type="match status" value="1"/>
</dbReference>